<dbReference type="Proteomes" id="UP001154282">
    <property type="component" value="Unassembled WGS sequence"/>
</dbReference>
<feature type="transmembrane region" description="Helical" evidence="6">
    <location>
        <begin position="28"/>
        <end position="46"/>
    </location>
</feature>
<evidence type="ECO:0000256" key="1">
    <source>
        <dbReference type="ARBA" id="ARBA00004323"/>
    </source>
</evidence>
<keyword evidence="6" id="KW-0812">Transmembrane</keyword>
<dbReference type="PANTHER" id="PTHR11062:SF117">
    <property type="entry name" value="XYLOGLUCAN-SPECIFIC GALACTURONOSYLTRANSFERASE 1"/>
    <property type="match status" value="1"/>
</dbReference>
<gene>
    <name evidence="8" type="ORF">LITE_LOCUS16283</name>
</gene>
<comment type="subcellular location">
    <subcellularLocation>
        <location evidence="1">Golgi apparatus membrane</location>
        <topology evidence="1">Single-pass type II membrane protein</topology>
    </subcellularLocation>
</comment>
<sequence length="530" mass="60865">MRIPATDHELNTLDNLEFQNPHFIMETLSSNISLALLILILVYIWSTSTTIMSGNSVHVCVSSRKLNNLYCISAGTKPGFHFPLLPNTSIGTIHNGNSVIIDTRSIDVAPLAIESTTIGTLLPIVGTGTKRDEDHHRDFVVDEDVIEQHLRLHRSWSSEHTGSTSSCTGRRVYVYDLPTKFNKDLLIGRCGDKCFDNGGLGKPIEKLDKGWYDTHHYFLEPIFHSRVLNHQCRVHNEDEAMLFYVPYYGGLWHLKNVSRDTLDLDLIKWLESKKSWSHNFGKDHVFVLGLGTTRFLHLAQMKNPTKLLIEREPWDVNQIGIPSPTYFHPHSDDDILSLQLQAMRSPRRSLVSLIGSTWSNQSSDSNNIISMLIKQCVGLPTELCKFLDCGSGECNRPELVIELFMESEFCLHPPGDRFTRKWLFDSLVSGCIPVLFSPFTAYYQYPWHLPEEDEKYSVFLDQEEVMQQRVNVVERVMRTSSRHREDMRRFIVYELLPGLVYGDSSSQLVKFRDSFSITLDNLIKWVNRLE</sequence>
<evidence type="ECO:0000256" key="3">
    <source>
        <dbReference type="ARBA" id="ARBA00022676"/>
    </source>
</evidence>
<evidence type="ECO:0000256" key="6">
    <source>
        <dbReference type="SAM" id="Phobius"/>
    </source>
</evidence>
<dbReference type="InterPro" id="IPR040911">
    <property type="entry name" value="Exostosin_GT47"/>
</dbReference>
<reference evidence="8" key="1">
    <citation type="submission" date="2022-08" db="EMBL/GenBank/DDBJ databases">
        <authorList>
            <person name="Gutierrez-Valencia J."/>
        </authorList>
    </citation>
    <scope>NUCLEOTIDE SEQUENCE</scope>
</reference>
<keyword evidence="4" id="KW-0735">Signal-anchor</keyword>
<dbReference type="PANTHER" id="PTHR11062">
    <property type="entry name" value="EXOSTOSIN HEPARAN SULFATE GLYCOSYLTRANSFERASE -RELATED"/>
    <property type="match status" value="1"/>
</dbReference>
<dbReference type="InterPro" id="IPR004263">
    <property type="entry name" value="Exostosin"/>
</dbReference>
<organism evidence="8 9">
    <name type="scientific">Linum tenue</name>
    <dbReference type="NCBI Taxonomy" id="586396"/>
    <lineage>
        <taxon>Eukaryota</taxon>
        <taxon>Viridiplantae</taxon>
        <taxon>Streptophyta</taxon>
        <taxon>Embryophyta</taxon>
        <taxon>Tracheophyta</taxon>
        <taxon>Spermatophyta</taxon>
        <taxon>Magnoliopsida</taxon>
        <taxon>eudicotyledons</taxon>
        <taxon>Gunneridae</taxon>
        <taxon>Pentapetalae</taxon>
        <taxon>rosids</taxon>
        <taxon>fabids</taxon>
        <taxon>Malpighiales</taxon>
        <taxon>Linaceae</taxon>
        <taxon>Linum</taxon>
    </lineage>
</organism>
<keyword evidence="3" id="KW-0808">Transferase</keyword>
<keyword evidence="3" id="KW-0328">Glycosyltransferase</keyword>
<keyword evidence="6" id="KW-0472">Membrane</keyword>
<comment type="similarity">
    <text evidence="2">Belongs to the glycosyltransferase 47 family.</text>
</comment>
<accession>A0AAV0JY84</accession>
<feature type="domain" description="Exostosin GT47" evidence="7">
    <location>
        <begin position="167"/>
        <end position="474"/>
    </location>
</feature>
<evidence type="ECO:0000256" key="2">
    <source>
        <dbReference type="ARBA" id="ARBA00010271"/>
    </source>
</evidence>
<evidence type="ECO:0000313" key="8">
    <source>
        <dbReference type="EMBL" id="CAI0414430.1"/>
    </source>
</evidence>
<dbReference type="AlphaFoldDB" id="A0AAV0JY84"/>
<keyword evidence="6" id="KW-1133">Transmembrane helix</keyword>
<evidence type="ECO:0000256" key="4">
    <source>
        <dbReference type="ARBA" id="ARBA00022968"/>
    </source>
</evidence>
<proteinExistence type="inferred from homology"/>
<keyword evidence="5" id="KW-0333">Golgi apparatus</keyword>
<evidence type="ECO:0000313" key="9">
    <source>
        <dbReference type="Proteomes" id="UP001154282"/>
    </source>
</evidence>
<dbReference type="Pfam" id="PF03016">
    <property type="entry name" value="Exostosin_GT47"/>
    <property type="match status" value="1"/>
</dbReference>
<dbReference type="EMBL" id="CAMGYJ010000005">
    <property type="protein sequence ID" value="CAI0414430.1"/>
    <property type="molecule type" value="Genomic_DNA"/>
</dbReference>
<evidence type="ECO:0000259" key="7">
    <source>
        <dbReference type="Pfam" id="PF03016"/>
    </source>
</evidence>
<comment type="caution">
    <text evidence="8">The sequence shown here is derived from an EMBL/GenBank/DDBJ whole genome shotgun (WGS) entry which is preliminary data.</text>
</comment>
<evidence type="ECO:0000256" key="5">
    <source>
        <dbReference type="ARBA" id="ARBA00023034"/>
    </source>
</evidence>
<protein>
    <recommendedName>
        <fullName evidence="7">Exostosin GT47 domain-containing protein</fullName>
    </recommendedName>
</protein>
<dbReference type="GO" id="GO:0016757">
    <property type="term" value="F:glycosyltransferase activity"/>
    <property type="evidence" value="ECO:0007669"/>
    <property type="project" value="UniProtKB-KW"/>
</dbReference>
<name>A0AAV0JY84_9ROSI</name>
<dbReference type="GO" id="GO:0000139">
    <property type="term" value="C:Golgi membrane"/>
    <property type="evidence" value="ECO:0007669"/>
    <property type="project" value="UniProtKB-SubCell"/>
</dbReference>
<keyword evidence="9" id="KW-1185">Reference proteome</keyword>